<evidence type="ECO:0000313" key="3">
    <source>
        <dbReference type="Proteomes" id="UP000053958"/>
    </source>
</evidence>
<protein>
    <submittedName>
        <fullName evidence="2">Uncharacterized protein</fullName>
    </submittedName>
</protein>
<evidence type="ECO:0000313" key="2">
    <source>
        <dbReference type="EMBL" id="KKA25832.1"/>
    </source>
</evidence>
<name>A0A0F4Z5P3_RASE3</name>
<accession>A0A0F4Z5P3</accession>
<evidence type="ECO:0000256" key="1">
    <source>
        <dbReference type="SAM" id="MobiDB-lite"/>
    </source>
</evidence>
<gene>
    <name evidence="2" type="ORF">T310_0121</name>
</gene>
<proteinExistence type="predicted"/>
<dbReference type="Proteomes" id="UP000053958">
    <property type="component" value="Unassembled WGS sequence"/>
</dbReference>
<feature type="compositionally biased region" description="Pro residues" evidence="1">
    <location>
        <begin position="127"/>
        <end position="136"/>
    </location>
</feature>
<keyword evidence="3" id="KW-1185">Reference proteome</keyword>
<reference evidence="2 3" key="1">
    <citation type="submission" date="2015-04" db="EMBL/GenBank/DDBJ databases">
        <authorList>
            <person name="Heijne W.H."/>
            <person name="Fedorova N.D."/>
            <person name="Nierman W.C."/>
            <person name="Vollebregt A.W."/>
            <person name="Zhao Z."/>
            <person name="Wu L."/>
            <person name="Kumar M."/>
            <person name="Stam H."/>
            <person name="van den Berg M.A."/>
            <person name="Pel H.J."/>
        </authorList>
    </citation>
    <scope>NUCLEOTIDE SEQUENCE [LARGE SCALE GENOMIC DNA]</scope>
    <source>
        <strain evidence="2 3">CBS 393.64</strain>
    </source>
</reference>
<dbReference type="RefSeq" id="XP_013332444.1">
    <property type="nucleotide sequence ID" value="XM_013476990.1"/>
</dbReference>
<organism evidence="2 3">
    <name type="scientific">Rasamsonia emersonii (strain ATCC 16479 / CBS 393.64 / IMI 116815)</name>
    <dbReference type="NCBI Taxonomy" id="1408163"/>
    <lineage>
        <taxon>Eukaryota</taxon>
        <taxon>Fungi</taxon>
        <taxon>Dikarya</taxon>
        <taxon>Ascomycota</taxon>
        <taxon>Pezizomycotina</taxon>
        <taxon>Eurotiomycetes</taxon>
        <taxon>Eurotiomycetidae</taxon>
        <taxon>Eurotiales</taxon>
        <taxon>Trichocomaceae</taxon>
        <taxon>Rasamsonia</taxon>
    </lineage>
</organism>
<dbReference type="AlphaFoldDB" id="A0A0F4Z5P3"/>
<dbReference type="STRING" id="1408163.A0A0F4Z5P3"/>
<dbReference type="EMBL" id="LASV01000009">
    <property type="protein sequence ID" value="KKA25832.1"/>
    <property type="molecule type" value="Genomic_DNA"/>
</dbReference>
<dbReference type="GeneID" id="25312185"/>
<sequence>MSNLSEVFREFFLAARNLIMIHIGFPAKSPANFQLEDIFHRLQWESLRSLGIQGWRLESAEIIDISRRHRFQLRELRMPCVYLRQGSRWRDVLAFLHSEMEELERVDLRNIDYASHFDAEIMNGVEVPPPGSPPRQQPVDANGELEDNHNHNNHNNNISPASPTYQAEVELRQGQQQQLSLAELRALTADDLGDNGERVEREQWALWEAISHSYARFE</sequence>
<dbReference type="OrthoDB" id="4179303at2759"/>
<comment type="caution">
    <text evidence="2">The sequence shown here is derived from an EMBL/GenBank/DDBJ whole genome shotgun (WGS) entry which is preliminary data.</text>
</comment>
<feature type="region of interest" description="Disordered" evidence="1">
    <location>
        <begin position="125"/>
        <end position="162"/>
    </location>
</feature>